<comment type="caution">
    <text evidence="2">The sequence shown here is derived from an EMBL/GenBank/DDBJ whole genome shotgun (WGS) entry which is preliminary data.</text>
</comment>
<evidence type="ECO:0000313" key="2">
    <source>
        <dbReference type="EMBL" id="KAH0737807.1"/>
    </source>
</evidence>
<organism evidence="2 3">
    <name type="scientific">Solanum tuberosum</name>
    <name type="common">Potato</name>
    <dbReference type="NCBI Taxonomy" id="4113"/>
    <lineage>
        <taxon>Eukaryota</taxon>
        <taxon>Viridiplantae</taxon>
        <taxon>Streptophyta</taxon>
        <taxon>Embryophyta</taxon>
        <taxon>Tracheophyta</taxon>
        <taxon>Spermatophyta</taxon>
        <taxon>Magnoliopsida</taxon>
        <taxon>eudicotyledons</taxon>
        <taxon>Gunneridae</taxon>
        <taxon>Pentapetalae</taxon>
        <taxon>asterids</taxon>
        <taxon>lamiids</taxon>
        <taxon>Solanales</taxon>
        <taxon>Solanaceae</taxon>
        <taxon>Solanoideae</taxon>
        <taxon>Solaneae</taxon>
        <taxon>Solanum</taxon>
    </lineage>
</organism>
<feature type="region of interest" description="Disordered" evidence="1">
    <location>
        <begin position="1"/>
        <end position="68"/>
    </location>
</feature>
<gene>
    <name evidence="2" type="ORF">KY290_036512</name>
</gene>
<sequence length="101" mass="11507">MVRKFQPRDSSDDVQENDNDFEDLHDSIDRKRKRTHTVLRDDMNPSIFKKSEMGSSSKNVKQSFLSPGTLARGRGQSLILMGSKRISNITLHMGAMLKEVL</sequence>
<evidence type="ECO:0000313" key="3">
    <source>
        <dbReference type="Proteomes" id="UP000826656"/>
    </source>
</evidence>
<feature type="compositionally biased region" description="Acidic residues" evidence="1">
    <location>
        <begin position="12"/>
        <end position="21"/>
    </location>
</feature>
<dbReference type="EMBL" id="JAIVGD010000028">
    <property type="protein sequence ID" value="KAH0737807.1"/>
    <property type="molecule type" value="Genomic_DNA"/>
</dbReference>
<protein>
    <submittedName>
        <fullName evidence="2">Uncharacterized protein</fullName>
    </submittedName>
</protein>
<evidence type="ECO:0000256" key="1">
    <source>
        <dbReference type="SAM" id="MobiDB-lite"/>
    </source>
</evidence>
<keyword evidence="3" id="KW-1185">Reference proteome</keyword>
<reference evidence="2 3" key="1">
    <citation type="journal article" date="2021" name="bioRxiv">
        <title>Chromosome-scale and haplotype-resolved genome assembly of a tetraploid potato cultivar.</title>
        <authorList>
            <person name="Sun H."/>
            <person name="Jiao W.-B."/>
            <person name="Krause K."/>
            <person name="Campoy J.A."/>
            <person name="Goel M."/>
            <person name="Folz-Donahue K."/>
            <person name="Kukat C."/>
            <person name="Huettel B."/>
            <person name="Schneeberger K."/>
        </authorList>
    </citation>
    <scope>NUCLEOTIDE SEQUENCE [LARGE SCALE GENOMIC DNA]</scope>
    <source>
        <strain evidence="2">SolTubOtavaFocal</strain>
        <tissue evidence="2">Leaves</tissue>
    </source>
</reference>
<feature type="compositionally biased region" description="Basic and acidic residues" evidence="1">
    <location>
        <begin position="1"/>
        <end position="11"/>
    </location>
</feature>
<proteinExistence type="predicted"/>
<dbReference type="Proteomes" id="UP000826656">
    <property type="component" value="Unassembled WGS sequence"/>
</dbReference>
<accession>A0ABQ7TUI3</accession>
<name>A0ABQ7TUI3_SOLTU</name>
<feature type="compositionally biased region" description="Polar residues" evidence="1">
    <location>
        <begin position="53"/>
        <end position="66"/>
    </location>
</feature>